<dbReference type="KEGG" id="spse:SULPSESMR1_03947"/>
<proteinExistence type="predicted"/>
<protein>
    <submittedName>
        <fullName evidence="1">Amidohydrolase</fullName>
    </submittedName>
</protein>
<reference evidence="1 2" key="1">
    <citation type="submission" date="2017-07" db="EMBL/GenBank/DDBJ databases">
        <title>Genome Sequence of Sulfitobacter pseudonitzschiae Strain SMR1 Isolated from a culture of the Diatom Skeletonema marinoi.</title>
        <authorList>
            <person name="Topel M."/>
            <person name="Pinder M.I.M."/>
            <person name="Johansson O.N."/>
            <person name="Kourtchenko O."/>
            <person name="Godhe A."/>
            <person name="Clarke A.K."/>
        </authorList>
    </citation>
    <scope>NUCLEOTIDE SEQUENCE [LARGE SCALE GENOMIC DNA]</scope>
    <source>
        <strain evidence="1 2">SMR1</strain>
        <plasmid evidence="1 2">pSMR1-2</plasmid>
    </source>
</reference>
<accession>A0A221K7B1</accession>
<name>A0A221K7B1_9RHOB</name>
<keyword evidence="1" id="KW-0614">Plasmid</keyword>
<dbReference type="Proteomes" id="UP000199754">
    <property type="component" value="Plasmid pSMR1-2"/>
</dbReference>
<dbReference type="GO" id="GO:0016787">
    <property type="term" value="F:hydrolase activity"/>
    <property type="evidence" value="ECO:0007669"/>
    <property type="project" value="UniProtKB-KW"/>
</dbReference>
<keyword evidence="2" id="KW-1185">Reference proteome</keyword>
<evidence type="ECO:0000313" key="2">
    <source>
        <dbReference type="Proteomes" id="UP000199754"/>
    </source>
</evidence>
<keyword evidence="1" id="KW-0378">Hydrolase</keyword>
<evidence type="ECO:0000313" key="1">
    <source>
        <dbReference type="EMBL" id="ASM74866.1"/>
    </source>
</evidence>
<organism evidence="1 2">
    <name type="scientific">Pseudosulfitobacter pseudonitzschiae</name>
    <dbReference type="NCBI Taxonomy" id="1402135"/>
    <lineage>
        <taxon>Bacteria</taxon>
        <taxon>Pseudomonadati</taxon>
        <taxon>Pseudomonadota</taxon>
        <taxon>Alphaproteobacteria</taxon>
        <taxon>Rhodobacterales</taxon>
        <taxon>Roseobacteraceae</taxon>
        <taxon>Pseudosulfitobacter</taxon>
    </lineage>
</organism>
<dbReference type="AlphaFoldDB" id="A0A221K7B1"/>
<dbReference type="OrthoDB" id="9777385at2"/>
<gene>
    <name evidence="1" type="ORF">SULPSESMR1_03947</name>
</gene>
<geneLocation type="plasmid" evidence="1 2">
    <name>pSMR1-2</name>
</geneLocation>
<dbReference type="RefSeq" id="WP_157729067.1">
    <property type="nucleotide sequence ID" value="NZ_CP022417.1"/>
</dbReference>
<dbReference type="EMBL" id="CP022417">
    <property type="protein sequence ID" value="ASM74866.1"/>
    <property type="molecule type" value="Genomic_DNA"/>
</dbReference>
<sequence>MRTSGIVAEKLRAYGVEIDVNLRNPAFVLDDAILPVGASIYARIVETRLPKA</sequence>